<keyword evidence="11" id="KW-1185">Reference proteome</keyword>
<dbReference type="InterPro" id="IPR014342">
    <property type="entry name" value="Ectoine_EhuC"/>
</dbReference>
<keyword evidence="7 8" id="KW-0472">Membrane</keyword>
<comment type="caution">
    <text evidence="10">The sequence shown here is derived from an EMBL/GenBank/DDBJ whole genome shotgun (WGS) entry which is preliminary data.</text>
</comment>
<name>A0ABW4C630_9BACL</name>
<reference evidence="11" key="1">
    <citation type="journal article" date="2019" name="Int. J. Syst. Evol. Microbiol.">
        <title>The Global Catalogue of Microorganisms (GCM) 10K type strain sequencing project: providing services to taxonomists for standard genome sequencing and annotation.</title>
        <authorList>
            <consortium name="The Broad Institute Genomics Platform"/>
            <consortium name="The Broad Institute Genome Sequencing Center for Infectious Disease"/>
            <person name="Wu L."/>
            <person name="Ma J."/>
        </authorList>
    </citation>
    <scope>NUCLEOTIDE SEQUENCE [LARGE SCALE GENOMIC DNA]</scope>
    <source>
        <strain evidence="11">S1</strain>
    </source>
</reference>
<evidence type="ECO:0000256" key="7">
    <source>
        <dbReference type="ARBA" id="ARBA00023136"/>
    </source>
</evidence>
<dbReference type="CDD" id="cd06261">
    <property type="entry name" value="TM_PBP2"/>
    <property type="match status" value="1"/>
</dbReference>
<dbReference type="NCBIfam" id="TIGR01726">
    <property type="entry name" value="HEQRo_perm_3TM"/>
    <property type="match status" value="1"/>
</dbReference>
<dbReference type="Pfam" id="PF00528">
    <property type="entry name" value="BPD_transp_1"/>
    <property type="match status" value="1"/>
</dbReference>
<evidence type="ECO:0000256" key="8">
    <source>
        <dbReference type="RuleBase" id="RU363032"/>
    </source>
</evidence>
<proteinExistence type="inferred from homology"/>
<dbReference type="InterPro" id="IPR043429">
    <property type="entry name" value="ArtM/GltK/GlnP/TcyL/YhdX-like"/>
</dbReference>
<keyword evidence="2 8" id="KW-0813">Transport</keyword>
<feature type="transmembrane region" description="Helical" evidence="8">
    <location>
        <begin position="80"/>
        <end position="99"/>
    </location>
</feature>
<protein>
    <submittedName>
        <fullName evidence="10">Ectoine/hydroxyectoine ABC transporter permease subunit EhuC</fullName>
    </submittedName>
</protein>
<dbReference type="InterPro" id="IPR035906">
    <property type="entry name" value="MetI-like_sf"/>
</dbReference>
<evidence type="ECO:0000313" key="11">
    <source>
        <dbReference type="Proteomes" id="UP001597282"/>
    </source>
</evidence>
<dbReference type="SUPFAM" id="SSF161098">
    <property type="entry name" value="MetI-like"/>
    <property type="match status" value="1"/>
</dbReference>
<dbReference type="EMBL" id="JBHTNU010000001">
    <property type="protein sequence ID" value="MFD1425426.1"/>
    <property type="molecule type" value="Genomic_DNA"/>
</dbReference>
<evidence type="ECO:0000256" key="4">
    <source>
        <dbReference type="ARBA" id="ARBA00022692"/>
    </source>
</evidence>
<keyword evidence="5" id="KW-0029">Amino-acid transport</keyword>
<dbReference type="PANTHER" id="PTHR30614">
    <property type="entry name" value="MEMBRANE COMPONENT OF AMINO ACID ABC TRANSPORTER"/>
    <property type="match status" value="1"/>
</dbReference>
<evidence type="ECO:0000256" key="2">
    <source>
        <dbReference type="ARBA" id="ARBA00022448"/>
    </source>
</evidence>
<keyword evidence="6 8" id="KW-1133">Transmembrane helix</keyword>
<dbReference type="Proteomes" id="UP001597282">
    <property type="component" value="Unassembled WGS sequence"/>
</dbReference>
<dbReference type="Gene3D" id="1.10.3720.10">
    <property type="entry name" value="MetI-like"/>
    <property type="match status" value="1"/>
</dbReference>
<dbReference type="InterPro" id="IPR000515">
    <property type="entry name" value="MetI-like"/>
</dbReference>
<comment type="subcellular location">
    <subcellularLocation>
        <location evidence="1 8">Cell membrane</location>
        <topology evidence="1 8">Multi-pass membrane protein</topology>
    </subcellularLocation>
</comment>
<dbReference type="InterPro" id="IPR010065">
    <property type="entry name" value="AA_ABC_transptr_permease_3TM"/>
</dbReference>
<feature type="domain" description="ABC transmembrane type-1" evidence="9">
    <location>
        <begin position="18"/>
        <end position="206"/>
    </location>
</feature>
<dbReference type="PROSITE" id="PS50928">
    <property type="entry name" value="ABC_TM1"/>
    <property type="match status" value="1"/>
</dbReference>
<organism evidence="10 11">
    <name type="scientific">Kroppenstedtia sanguinis</name>
    <dbReference type="NCBI Taxonomy" id="1380684"/>
    <lineage>
        <taxon>Bacteria</taxon>
        <taxon>Bacillati</taxon>
        <taxon>Bacillota</taxon>
        <taxon>Bacilli</taxon>
        <taxon>Bacillales</taxon>
        <taxon>Thermoactinomycetaceae</taxon>
        <taxon>Kroppenstedtia</taxon>
    </lineage>
</organism>
<dbReference type="PANTHER" id="PTHR30614:SF0">
    <property type="entry name" value="L-CYSTINE TRANSPORT SYSTEM PERMEASE PROTEIN TCYL"/>
    <property type="match status" value="1"/>
</dbReference>
<evidence type="ECO:0000313" key="10">
    <source>
        <dbReference type="EMBL" id="MFD1425426.1"/>
    </source>
</evidence>
<accession>A0ABW4C630</accession>
<feature type="transmembrane region" description="Helical" evidence="8">
    <location>
        <begin position="20"/>
        <end position="41"/>
    </location>
</feature>
<sequence>MIFIGVFSQVMPLLLEGAVVTVQLLVIAGILSFVMSFIGGFARLSRFAPVRWLSGGIIEFFRGTSLLVQLFWLYYALPLLGISLPSGLVGIVGLTLNYGSYGSEIVRSSILAIPKGQTEAGIALNMTRAQRMRSIILPQAFRIMLPSFGNQMIELLKGTALVSLVTISDMTLNVMQMRNTVGHDTQILSLLLVAYFIIGYAVTLVFRWLERRFSAGRV</sequence>
<gene>
    <name evidence="10" type="primary">ehuC</name>
    <name evidence="10" type="ORF">ACFQ4Y_00560</name>
</gene>
<keyword evidence="3" id="KW-1003">Cell membrane</keyword>
<evidence type="ECO:0000256" key="6">
    <source>
        <dbReference type="ARBA" id="ARBA00022989"/>
    </source>
</evidence>
<evidence type="ECO:0000256" key="1">
    <source>
        <dbReference type="ARBA" id="ARBA00004651"/>
    </source>
</evidence>
<evidence type="ECO:0000259" key="9">
    <source>
        <dbReference type="PROSITE" id="PS50928"/>
    </source>
</evidence>
<dbReference type="NCBIfam" id="TIGR03004">
    <property type="entry name" value="ectoine_ehuC"/>
    <property type="match status" value="1"/>
</dbReference>
<feature type="transmembrane region" description="Helical" evidence="8">
    <location>
        <begin position="187"/>
        <end position="209"/>
    </location>
</feature>
<keyword evidence="4 8" id="KW-0812">Transmembrane</keyword>
<evidence type="ECO:0000256" key="5">
    <source>
        <dbReference type="ARBA" id="ARBA00022970"/>
    </source>
</evidence>
<comment type="similarity">
    <text evidence="8">Belongs to the binding-protein-dependent transport system permease family.</text>
</comment>
<evidence type="ECO:0000256" key="3">
    <source>
        <dbReference type="ARBA" id="ARBA00022475"/>
    </source>
</evidence>